<dbReference type="EC" id="4.6.1.16" evidence="1"/>
<comment type="caution">
    <text evidence="1">The sequence shown here is derived from an EMBL/GenBank/DDBJ whole genome shotgun (WGS) entry which is preliminary data.</text>
</comment>
<keyword evidence="2" id="KW-1185">Reference proteome</keyword>
<evidence type="ECO:0000313" key="2">
    <source>
        <dbReference type="Proteomes" id="UP001281147"/>
    </source>
</evidence>
<gene>
    <name evidence="1" type="primary">RAD9_1</name>
    <name evidence="1" type="ORF">LTR37_013749</name>
</gene>
<organism evidence="1 2">
    <name type="scientific">Vermiconidia calcicola</name>
    <dbReference type="NCBI Taxonomy" id="1690605"/>
    <lineage>
        <taxon>Eukaryota</taxon>
        <taxon>Fungi</taxon>
        <taxon>Dikarya</taxon>
        <taxon>Ascomycota</taxon>
        <taxon>Pezizomycotina</taxon>
        <taxon>Dothideomycetes</taxon>
        <taxon>Dothideomycetidae</taxon>
        <taxon>Mycosphaerellales</taxon>
        <taxon>Extremaceae</taxon>
        <taxon>Vermiconidia</taxon>
    </lineage>
</organism>
<sequence>MASVAESSIASVPLSKLVQLQENLLQQPEPKSDVQASGTDTTTTNNSEAVVPESANAYNTPKSSPKAPPRLSASQSAPTSRMETMIHVSPSQELFRAMTRASSFHGYPGGDTQPMESQVYRDFTESMAKSTTTTPKKAVLTVQISPDGKATYDTVTTDKTPHTCVDGETGYVDLENAWQPASPGAQSESSHVDELLRSPATQLQIDGSAPRPMLPETPSVAGNKHGRDGEILTSVTTTHRKTPGFTQLFGGGDHGTILSATQLFNQTQAPSSPMPDGPRSDPIATRPSPNLQHQYGISSPTILASSPIMTMHGRPSSAIGEPRNNYTSMKESQERRAARLRQELGMQNQFPEDMLEEDEDDDIEQRRFQHMRMHRVKSDQALHEWERVRAPSRPGSRRASSPKQRTTIDLVTPATEKKTDVDFDVSDDGHTGDGELEVDNELPEEREPSDDEYDELGQTVLRSQSNDHDVDEENESTTDDVETGKLTKGSQGHEPCPPSEAPQEDDNQDQHAREVRHMSGTQRSAVADSQPLQETKFRSLLPQQPTEQSSAPSFVPGSQHVGTMSQGRSAIRFNESLDLKRGKSSSIMHTEARRVPSSPPLVPVQDHGADAATSTSDVRTLAETSAGKELEVPESDLPGSDGVMQPSSSQIGAVEEGERESNPNVLFSTARTHVSASGPSPQKNGHAASQRKALASQQSQSVSQSPLTAAGVRRFAEIAAASSAPKTSGDTEVDIDAIMSDVITADDEEFIKVVSDPPPHQRVLKRRKLTHSNSNSHSNKRSSSSPSPAKHARVGVPPQLSHDQFDAIAQPVFTATADAASAHSNNALQDSPSKANELRPANTLRCSSPASTPDSVKVREEAGAKAASQLLASRHSKLVKPAATRTSAKSKLPTPLMKGVARPAKQPDFPVANNPTIQETDEVDGEGTGNTGNHSKEGIDAPTQSDRADLIEVSNGPAVNAPNRVLALFKGSFNNFYPATWLGSSPDGMKQRVQFDDTTITPIETQHVRRLDLRVGDTIKVDKPGMRKGTWLVKGFGRVAQNEEERAGGTDMYGRISVHVGAKSNRTSTATEQCGIKDEESTTEIPIWQLYLTHGMWSHFADREFIPPSKGTTIPSRTATPSSGARTPDADISASRSRRGILPTAKAVAAGRTSHLREESVVSSSPTTTAGLFSGMAFAISYGSNEAEKTDVSRMIIRNGGVILEHGFDELFSLPNLDDAAATSPSKRSTRKIDESGEEQTGLYVRPEYERFGFVALIADRHSRRAKYVQALALGLPTLSGRWIADSLDASKNLCMTTDDAVPLPWAKYLLPAGESAYLGGAVRSRTLSIYAADKAKLSTTIEERDILLNHDGVLIVAPKKSKATWERRKAYAFLTLALGAGCVKRVSDLEEARLFVADDPAKWKWVYVDGSVADASATMFGKSTGGGKKRKRDEERLKIDAKAMSAGNGTVKIVNDEFVVQSLILGALVD</sequence>
<keyword evidence="1" id="KW-0456">Lyase</keyword>
<accession>A0ACC3MX80</accession>
<name>A0ACC3MX80_9PEZI</name>
<dbReference type="EMBL" id="JAUTXU010000137">
    <property type="protein sequence ID" value="KAK3704650.1"/>
    <property type="molecule type" value="Genomic_DNA"/>
</dbReference>
<reference evidence="1" key="1">
    <citation type="submission" date="2023-07" db="EMBL/GenBank/DDBJ databases">
        <title>Black Yeasts Isolated from many extreme environments.</title>
        <authorList>
            <person name="Coleine C."/>
            <person name="Stajich J.E."/>
            <person name="Selbmann L."/>
        </authorList>
    </citation>
    <scope>NUCLEOTIDE SEQUENCE</scope>
    <source>
        <strain evidence="1">CCFEE 5714</strain>
    </source>
</reference>
<protein>
    <submittedName>
        <fullName evidence="1">Radiation sensitive protein rad9</fullName>
        <ecNumber evidence="1">4.6.1.16</ecNumber>
    </submittedName>
</protein>
<dbReference type="Proteomes" id="UP001281147">
    <property type="component" value="Unassembled WGS sequence"/>
</dbReference>
<evidence type="ECO:0000313" key="1">
    <source>
        <dbReference type="EMBL" id="KAK3704650.1"/>
    </source>
</evidence>
<proteinExistence type="predicted"/>